<evidence type="ECO:0000256" key="1">
    <source>
        <dbReference type="ARBA" id="ARBA00004477"/>
    </source>
</evidence>
<dbReference type="Pfam" id="PF03155">
    <property type="entry name" value="Alg6_Alg8"/>
    <property type="match status" value="1"/>
</dbReference>
<evidence type="ECO:0000256" key="5">
    <source>
        <dbReference type="ARBA" id="ARBA00022676"/>
    </source>
</evidence>
<feature type="transmembrane region" description="Helical" evidence="11">
    <location>
        <begin position="205"/>
        <end position="229"/>
    </location>
</feature>
<evidence type="ECO:0000256" key="6">
    <source>
        <dbReference type="ARBA" id="ARBA00022679"/>
    </source>
</evidence>
<keyword evidence="8" id="KW-0256">Endoplasmic reticulum</keyword>
<feature type="transmembrane region" description="Helical" evidence="11">
    <location>
        <begin position="450"/>
        <end position="469"/>
    </location>
</feature>
<evidence type="ECO:0000256" key="9">
    <source>
        <dbReference type="ARBA" id="ARBA00022989"/>
    </source>
</evidence>
<feature type="transmembrane region" description="Helical" evidence="11">
    <location>
        <begin position="321"/>
        <end position="339"/>
    </location>
</feature>
<evidence type="ECO:0000256" key="10">
    <source>
        <dbReference type="ARBA" id="ARBA00023136"/>
    </source>
</evidence>
<gene>
    <name evidence="12" type="ordered locus">Clole_3098</name>
</gene>
<dbReference type="EMBL" id="CP002582">
    <property type="protein sequence ID" value="ADZ84793.1"/>
    <property type="molecule type" value="Genomic_DNA"/>
</dbReference>
<accession>F2JP54</accession>
<dbReference type="InterPro" id="IPR004856">
    <property type="entry name" value="Glyco_trans_ALG6/ALG8"/>
</dbReference>
<feature type="transmembrane region" description="Helical" evidence="11">
    <location>
        <begin position="83"/>
        <end position="102"/>
    </location>
</feature>
<name>F2JP54_CELLD</name>
<evidence type="ECO:0000256" key="11">
    <source>
        <dbReference type="SAM" id="Phobius"/>
    </source>
</evidence>
<protein>
    <submittedName>
        <fullName evidence="12">Uncharacterized membrane protein</fullName>
    </submittedName>
</protein>
<feature type="transmembrane region" description="Helical" evidence="11">
    <location>
        <begin position="165"/>
        <end position="185"/>
    </location>
</feature>
<reference evidence="12 13" key="1">
    <citation type="journal article" date="2011" name="J. Bacteriol.">
        <title>Complete genome sequence of the cellulose-degrading bacterium Cellulosilyticum lentocellum.</title>
        <authorList>
            <consortium name="US DOE Joint Genome Institute"/>
            <person name="Miller D.A."/>
            <person name="Suen G."/>
            <person name="Bruce D."/>
            <person name="Copeland A."/>
            <person name="Cheng J.F."/>
            <person name="Detter C."/>
            <person name="Goodwin L.A."/>
            <person name="Han C.S."/>
            <person name="Hauser L.J."/>
            <person name="Land M.L."/>
            <person name="Lapidus A."/>
            <person name="Lucas S."/>
            <person name="Meincke L."/>
            <person name="Pitluck S."/>
            <person name="Tapia R."/>
            <person name="Teshima H."/>
            <person name="Woyke T."/>
            <person name="Fox B.G."/>
            <person name="Angert E.R."/>
            <person name="Currie C.R."/>
        </authorList>
    </citation>
    <scope>NUCLEOTIDE SEQUENCE [LARGE SCALE GENOMIC DNA]</scope>
    <source>
        <strain evidence="13">ATCC 49066 / DSM 5427 / NCIMB 11756 / RHM5</strain>
    </source>
</reference>
<evidence type="ECO:0000256" key="7">
    <source>
        <dbReference type="ARBA" id="ARBA00022692"/>
    </source>
</evidence>
<organism evidence="12 13">
    <name type="scientific">Cellulosilyticum lentocellum (strain ATCC 49066 / DSM 5427 / NCIMB 11756 / RHM5)</name>
    <name type="common">Clostridium lentocellum</name>
    <dbReference type="NCBI Taxonomy" id="642492"/>
    <lineage>
        <taxon>Bacteria</taxon>
        <taxon>Bacillati</taxon>
        <taxon>Bacillota</taxon>
        <taxon>Clostridia</taxon>
        <taxon>Lachnospirales</taxon>
        <taxon>Cellulosilyticaceae</taxon>
        <taxon>Cellulosilyticum</taxon>
    </lineage>
</organism>
<dbReference type="PANTHER" id="PTHR33908">
    <property type="entry name" value="MANNOSYLTRANSFERASE YKCB-RELATED"/>
    <property type="match status" value="1"/>
</dbReference>
<keyword evidence="9 11" id="KW-1133">Transmembrane helix</keyword>
<feature type="transmembrane region" description="Helical" evidence="11">
    <location>
        <begin position="399"/>
        <end position="415"/>
    </location>
</feature>
<evidence type="ECO:0000256" key="2">
    <source>
        <dbReference type="ARBA" id="ARBA00004651"/>
    </source>
</evidence>
<keyword evidence="7 11" id="KW-0812">Transmembrane</keyword>
<keyword evidence="5" id="KW-0328">Glycosyltransferase</keyword>
<sequence>MPNLIRFNPSKCSNDYYPLEESDFCANILLKLCQREIIMENEFQLIANIVLLLMIIYSIIYIRTYKQFTLLSTNQRTSSKTKLALLLISGICLRIFLAFFYTGHPTDMTCWSGWALGMANYGPGSFYESMQFADYPPGYLLILWPIGILLRLTELPYTHILHSMLLKLPIIIFDLLTTLLIYYYAEKGQHKNPLLLAAFFFFNPAVLLTSSIWGQVDIVFSFFVILMLISLYNERLLYASIAFVLGLLIKPQMFLFGPIFVIGYYYYCKEKPAQTVIKQTLISGLIALGVFILICLPFLITKKDPLWLFKLYFSTMGSYPYGSLNATNFIAIINGLWAPDTATFLGLSYKLIGLIGILFSIGYTAFLAIKDSTKNNLALYGALMIIGIFTLGHHMHERYIFPALVCLILAYLYRPHKNTLHFFVYFSILETLNMSLVLTDSYLFSYQLMPLILSYLQVIGYILLCIYSYQACKLSKEAI</sequence>
<comment type="pathway">
    <text evidence="3">Protein modification; protein glycosylation.</text>
</comment>
<evidence type="ECO:0000313" key="12">
    <source>
        <dbReference type="EMBL" id="ADZ84793.1"/>
    </source>
</evidence>
<feature type="transmembrane region" description="Helical" evidence="11">
    <location>
        <begin position="351"/>
        <end position="369"/>
    </location>
</feature>
<keyword evidence="13" id="KW-1185">Reference proteome</keyword>
<dbReference type="eggNOG" id="COG5650">
    <property type="taxonomic scope" value="Bacteria"/>
</dbReference>
<dbReference type="STRING" id="642492.Clole_3098"/>
<feature type="transmembrane region" description="Helical" evidence="11">
    <location>
        <begin position="376"/>
        <end position="393"/>
    </location>
</feature>
<keyword evidence="4" id="KW-1003">Cell membrane</keyword>
<dbReference type="GO" id="GO:0005886">
    <property type="term" value="C:plasma membrane"/>
    <property type="evidence" value="ECO:0007669"/>
    <property type="project" value="UniProtKB-SubCell"/>
</dbReference>
<dbReference type="AlphaFoldDB" id="F2JP54"/>
<dbReference type="GO" id="GO:0016763">
    <property type="term" value="F:pentosyltransferase activity"/>
    <property type="evidence" value="ECO:0007669"/>
    <property type="project" value="TreeGrafter"/>
</dbReference>
<feature type="transmembrane region" description="Helical" evidence="11">
    <location>
        <begin position="45"/>
        <end position="62"/>
    </location>
</feature>
<evidence type="ECO:0000256" key="4">
    <source>
        <dbReference type="ARBA" id="ARBA00022475"/>
    </source>
</evidence>
<keyword evidence="6" id="KW-0808">Transferase</keyword>
<comment type="subcellular location">
    <subcellularLocation>
        <location evidence="2">Cell membrane</location>
        <topology evidence="2">Multi-pass membrane protein</topology>
    </subcellularLocation>
    <subcellularLocation>
        <location evidence="1">Endoplasmic reticulum membrane</location>
        <topology evidence="1">Multi-pass membrane protein</topology>
    </subcellularLocation>
</comment>
<dbReference type="GO" id="GO:0009103">
    <property type="term" value="P:lipopolysaccharide biosynthetic process"/>
    <property type="evidence" value="ECO:0007669"/>
    <property type="project" value="UniProtKB-ARBA"/>
</dbReference>
<keyword evidence="10 11" id="KW-0472">Membrane</keyword>
<evidence type="ECO:0000256" key="8">
    <source>
        <dbReference type="ARBA" id="ARBA00022824"/>
    </source>
</evidence>
<dbReference type="HOGENOM" id="CLU_569500_0_0_9"/>
<feature type="transmembrane region" description="Helical" evidence="11">
    <location>
        <begin position="236"/>
        <end position="267"/>
    </location>
</feature>
<dbReference type="PANTHER" id="PTHR33908:SF11">
    <property type="entry name" value="MEMBRANE PROTEIN"/>
    <property type="match status" value="1"/>
</dbReference>
<dbReference type="KEGG" id="cle:Clole_3098"/>
<proteinExistence type="predicted"/>
<dbReference type="Proteomes" id="UP000008467">
    <property type="component" value="Chromosome"/>
</dbReference>
<evidence type="ECO:0000256" key="3">
    <source>
        <dbReference type="ARBA" id="ARBA00004922"/>
    </source>
</evidence>
<feature type="transmembrane region" description="Helical" evidence="11">
    <location>
        <begin position="279"/>
        <end position="300"/>
    </location>
</feature>
<dbReference type="InterPro" id="IPR050297">
    <property type="entry name" value="LipidA_mod_glycosyltrf_83"/>
</dbReference>
<evidence type="ECO:0000313" key="13">
    <source>
        <dbReference type="Proteomes" id="UP000008467"/>
    </source>
</evidence>